<keyword evidence="6" id="KW-1185">Reference proteome</keyword>
<evidence type="ECO:0000256" key="3">
    <source>
        <dbReference type="PIRSR" id="PIRSR000390-2"/>
    </source>
</evidence>
<dbReference type="InterPro" id="IPR015421">
    <property type="entry name" value="PyrdxlP-dep_Trfase_major"/>
</dbReference>
<dbReference type="Pfam" id="PF01041">
    <property type="entry name" value="DegT_DnrJ_EryC1"/>
    <property type="match status" value="1"/>
</dbReference>
<dbReference type="PIRSF" id="PIRSF000390">
    <property type="entry name" value="PLP_StrS"/>
    <property type="match status" value="1"/>
</dbReference>
<dbReference type="InterPro" id="IPR015422">
    <property type="entry name" value="PyrdxlP-dep_Trfase_small"/>
</dbReference>
<dbReference type="Gene3D" id="3.90.1150.10">
    <property type="entry name" value="Aspartate Aminotransferase, domain 1"/>
    <property type="match status" value="1"/>
</dbReference>
<dbReference type="EC" id="2.6.1.50" evidence="5"/>
<evidence type="ECO:0000313" key="5">
    <source>
        <dbReference type="EMBL" id="ACU76454.1"/>
    </source>
</evidence>
<comment type="cofactor">
    <cofactor evidence="1">
        <name>pyridoxal 5'-phosphate</name>
        <dbReference type="ChEBI" id="CHEBI:597326"/>
    </cofactor>
</comment>
<keyword evidence="5" id="KW-0032">Aminotransferase</keyword>
<dbReference type="PANTHER" id="PTHR30244">
    <property type="entry name" value="TRANSAMINASE"/>
    <property type="match status" value="1"/>
</dbReference>
<dbReference type="SUPFAM" id="SSF53383">
    <property type="entry name" value="PLP-dependent transferases"/>
    <property type="match status" value="1"/>
</dbReference>
<keyword evidence="3 4" id="KW-0663">Pyridoxal phosphate</keyword>
<organism evidence="5 6">
    <name type="scientific">Catenulispora acidiphila (strain DSM 44928 / JCM 14897 / NBRC 102108 / NRRL B-24433 / ID139908)</name>
    <dbReference type="NCBI Taxonomy" id="479433"/>
    <lineage>
        <taxon>Bacteria</taxon>
        <taxon>Bacillati</taxon>
        <taxon>Actinomycetota</taxon>
        <taxon>Actinomycetes</taxon>
        <taxon>Catenulisporales</taxon>
        <taxon>Catenulisporaceae</taxon>
        <taxon>Catenulispora</taxon>
    </lineage>
</organism>
<dbReference type="AlphaFoldDB" id="C7QCJ1"/>
<dbReference type="EMBL" id="CP001700">
    <property type="protein sequence ID" value="ACU76454.1"/>
    <property type="molecule type" value="Genomic_DNA"/>
</dbReference>
<dbReference type="KEGG" id="cai:Caci_7630"/>
<dbReference type="PANTHER" id="PTHR30244:SF34">
    <property type="entry name" value="DTDP-4-AMINO-4,6-DIDEOXYGALACTOSE TRANSAMINASE"/>
    <property type="match status" value="1"/>
</dbReference>
<dbReference type="InterPro" id="IPR000653">
    <property type="entry name" value="DegT/StrS_aminotransferase"/>
</dbReference>
<dbReference type="Gene3D" id="3.40.640.10">
    <property type="entry name" value="Type I PLP-dependent aspartate aminotransferase-like (Major domain)"/>
    <property type="match status" value="1"/>
</dbReference>
<dbReference type="HOGENOM" id="CLU_033332_7_2_11"/>
<comment type="similarity">
    <text evidence="4">Belongs to the DegT/DnrJ/EryC1 family.</text>
</comment>
<dbReference type="Proteomes" id="UP000000851">
    <property type="component" value="Chromosome"/>
</dbReference>
<dbReference type="GO" id="GO:0047310">
    <property type="term" value="F:glutamine-scyllo-inositol transaminase activity"/>
    <property type="evidence" value="ECO:0007669"/>
    <property type="project" value="UniProtKB-EC"/>
</dbReference>
<name>C7QCJ1_CATAD</name>
<feature type="modified residue" description="N6-(pyridoxal phosphate)lysine" evidence="3">
    <location>
        <position position="190"/>
    </location>
</feature>
<dbReference type="CDD" id="cd00616">
    <property type="entry name" value="AHBA_syn"/>
    <property type="match status" value="1"/>
</dbReference>
<gene>
    <name evidence="5" type="ordered locus">Caci_7630</name>
</gene>
<evidence type="ECO:0000313" key="6">
    <source>
        <dbReference type="Proteomes" id="UP000000851"/>
    </source>
</evidence>
<dbReference type="InParanoid" id="C7QCJ1"/>
<protein>
    <submittedName>
        <fullName evidence="5">Glutamine--scyllo-inositol transaminase</fullName>
        <ecNumber evidence="5">2.6.1.50</ecNumber>
    </submittedName>
</protein>
<feature type="active site" description="Proton acceptor" evidence="2">
    <location>
        <position position="190"/>
    </location>
</feature>
<evidence type="ECO:0000256" key="2">
    <source>
        <dbReference type="PIRSR" id="PIRSR000390-1"/>
    </source>
</evidence>
<dbReference type="FunCoup" id="C7QCJ1">
    <property type="interactions" value="6"/>
</dbReference>
<dbReference type="STRING" id="479433.Caci_7630"/>
<sequence>MTLASNFSGAFVPPARPVTGEDEIEAVVRVMRTGQVAAGPEVEAFENEFSQLLDGLHCVAVNSGTSALHLSVLALGVKPGDEVIMPSFSFAATANSVAIVGAVPVFVDIERDSFNIDPAAIEAAITAKTVAIMPVHLYGHPAAMGPIMEIARKHGLKVIEDSAQAVGASLNGKAISTFGDAACISLYPTKNIHSIEGGIVVTPDAEVARQVRLLRNQGMEERYKNEVIGLNNRLSSVHAAVGRVQLAKLAGWTKQRQENARYFDAHLRGVGVPPVAEGAEHVYHQYTIRVTEEVEGGRDGLADRLKERGIGTGMYYPIPIHRLPSFQRPDIASRVAGELPETEKAAREALSLPVMPTLAQDELERIVAGVNAL</sequence>
<proteinExistence type="inferred from homology"/>
<accession>C7QCJ1</accession>
<dbReference type="GO" id="GO:0000271">
    <property type="term" value="P:polysaccharide biosynthetic process"/>
    <property type="evidence" value="ECO:0007669"/>
    <property type="project" value="TreeGrafter"/>
</dbReference>
<dbReference type="RefSeq" id="WP_015796179.1">
    <property type="nucleotide sequence ID" value="NC_013131.1"/>
</dbReference>
<evidence type="ECO:0000256" key="1">
    <source>
        <dbReference type="ARBA" id="ARBA00001933"/>
    </source>
</evidence>
<keyword evidence="5" id="KW-0808">Transferase</keyword>
<dbReference type="eggNOG" id="COG0399">
    <property type="taxonomic scope" value="Bacteria"/>
</dbReference>
<dbReference type="GO" id="GO:0030170">
    <property type="term" value="F:pyridoxal phosphate binding"/>
    <property type="evidence" value="ECO:0007669"/>
    <property type="project" value="TreeGrafter"/>
</dbReference>
<dbReference type="InterPro" id="IPR015424">
    <property type="entry name" value="PyrdxlP-dep_Trfase"/>
</dbReference>
<evidence type="ECO:0000256" key="4">
    <source>
        <dbReference type="RuleBase" id="RU004508"/>
    </source>
</evidence>
<reference evidence="5 6" key="1">
    <citation type="journal article" date="2009" name="Stand. Genomic Sci.">
        <title>Complete genome sequence of Catenulispora acidiphila type strain (ID 139908).</title>
        <authorList>
            <person name="Copeland A."/>
            <person name="Lapidus A."/>
            <person name="Glavina Del Rio T."/>
            <person name="Nolan M."/>
            <person name="Lucas S."/>
            <person name="Chen F."/>
            <person name="Tice H."/>
            <person name="Cheng J.F."/>
            <person name="Bruce D."/>
            <person name="Goodwin L."/>
            <person name="Pitluck S."/>
            <person name="Mikhailova N."/>
            <person name="Pati A."/>
            <person name="Ivanova N."/>
            <person name="Mavromatis K."/>
            <person name="Chen A."/>
            <person name="Palaniappan K."/>
            <person name="Chain P."/>
            <person name="Land M."/>
            <person name="Hauser L."/>
            <person name="Chang Y.J."/>
            <person name="Jeffries C.D."/>
            <person name="Chertkov O."/>
            <person name="Brettin T."/>
            <person name="Detter J.C."/>
            <person name="Han C."/>
            <person name="Ali Z."/>
            <person name="Tindall B.J."/>
            <person name="Goker M."/>
            <person name="Bristow J."/>
            <person name="Eisen J.A."/>
            <person name="Markowitz V."/>
            <person name="Hugenholtz P."/>
            <person name="Kyrpides N.C."/>
            <person name="Klenk H.P."/>
        </authorList>
    </citation>
    <scope>NUCLEOTIDE SEQUENCE [LARGE SCALE GENOMIC DNA]</scope>
    <source>
        <strain evidence="6">DSM 44928 / JCM 14897 / NBRC 102108 / NRRL B-24433 / ID139908</strain>
    </source>
</reference>